<evidence type="ECO:0000256" key="3">
    <source>
        <dbReference type="ARBA" id="ARBA00022741"/>
    </source>
</evidence>
<evidence type="ECO:0000256" key="7">
    <source>
        <dbReference type="HAMAP-Rule" id="MF_01894"/>
    </source>
</evidence>
<dbReference type="PATRIC" id="fig|1330534.3.peg.1440"/>
<dbReference type="FunFam" id="3.40.50.300:FF:000901">
    <property type="entry name" value="Chromosome partition protein Smc"/>
    <property type="match status" value="1"/>
</dbReference>
<dbReference type="GO" id="GO:0005524">
    <property type="term" value="F:ATP binding"/>
    <property type="evidence" value="ECO:0007669"/>
    <property type="project" value="UniProtKB-UniRule"/>
</dbReference>
<evidence type="ECO:0000259" key="8">
    <source>
        <dbReference type="SMART" id="SM00968"/>
    </source>
</evidence>
<dbReference type="Proteomes" id="UP000016860">
    <property type="component" value="Unassembled WGS sequence"/>
</dbReference>
<dbReference type="SUPFAM" id="SSF52540">
    <property type="entry name" value="P-loop containing nucleoside triphosphate hydrolases"/>
    <property type="match status" value="1"/>
</dbReference>
<organism evidence="9 10">
    <name type="scientific">Ruminiclostridium papyrosolvens C7</name>
    <dbReference type="NCBI Taxonomy" id="1330534"/>
    <lineage>
        <taxon>Bacteria</taxon>
        <taxon>Bacillati</taxon>
        <taxon>Bacillota</taxon>
        <taxon>Clostridia</taxon>
        <taxon>Eubacteriales</taxon>
        <taxon>Oscillospiraceae</taxon>
        <taxon>Ruminiclostridium</taxon>
    </lineage>
</organism>
<feature type="domain" description="SMC hinge" evidence="8">
    <location>
        <begin position="525"/>
        <end position="644"/>
    </location>
</feature>
<feature type="coiled-coil region" evidence="7">
    <location>
        <begin position="784"/>
        <end position="986"/>
    </location>
</feature>
<comment type="domain">
    <text evidence="7">Contains large globular domains required for ATP hydrolysis at each terminus and a third globular domain forming a flexible hinge near the middle of the molecule. These domains are separated by coiled-coil structures.</text>
</comment>
<dbReference type="Gene3D" id="3.40.50.300">
    <property type="entry name" value="P-loop containing nucleotide triphosphate hydrolases"/>
    <property type="match status" value="2"/>
</dbReference>
<dbReference type="Gene3D" id="6.10.140.1720">
    <property type="match status" value="1"/>
</dbReference>
<dbReference type="SMART" id="SM00968">
    <property type="entry name" value="SMC_hinge"/>
    <property type="match status" value="1"/>
</dbReference>
<reference evidence="9 10" key="1">
    <citation type="journal article" date="2013" name="Genome Announc.">
        <title>Draft Genome Sequence of the Cellulolytic Bacterium Clostridium papyrosolvens C7 (ATCC 700395).</title>
        <authorList>
            <person name="Zepeda V."/>
            <person name="Dassa B."/>
            <person name="Borovok I."/>
            <person name="Lamed R."/>
            <person name="Bayer E.A."/>
            <person name="Cate J.H."/>
        </authorList>
    </citation>
    <scope>NUCLEOTIDE SEQUENCE [LARGE SCALE GENOMIC DNA]</scope>
    <source>
        <strain evidence="9 10">C7</strain>
    </source>
</reference>
<dbReference type="InterPro" id="IPR010935">
    <property type="entry name" value="SMC_hinge"/>
</dbReference>
<name>U4R2V7_9FIRM</name>
<evidence type="ECO:0000256" key="1">
    <source>
        <dbReference type="ARBA" id="ARBA00004496"/>
    </source>
</evidence>
<evidence type="ECO:0000256" key="6">
    <source>
        <dbReference type="ARBA" id="ARBA00023125"/>
    </source>
</evidence>
<dbReference type="Pfam" id="PF02463">
    <property type="entry name" value="SMC_N"/>
    <property type="match status" value="1"/>
</dbReference>
<evidence type="ECO:0000256" key="2">
    <source>
        <dbReference type="ARBA" id="ARBA00022490"/>
    </source>
</evidence>
<keyword evidence="5 7" id="KW-0175">Coiled coil</keyword>
<feature type="coiled-coil region" evidence="7">
    <location>
        <begin position="167"/>
        <end position="380"/>
    </location>
</feature>
<feature type="coiled-coil region" evidence="7">
    <location>
        <begin position="444"/>
        <end position="478"/>
    </location>
</feature>
<evidence type="ECO:0000256" key="4">
    <source>
        <dbReference type="ARBA" id="ARBA00022840"/>
    </source>
</evidence>
<comment type="subunit">
    <text evidence="7">Homodimer.</text>
</comment>
<accession>U4R2V7</accession>
<dbReference type="FunFam" id="3.40.50.300:FF:000984">
    <property type="entry name" value="Chromosome partition protein Smc"/>
    <property type="match status" value="1"/>
</dbReference>
<proteinExistence type="inferred from homology"/>
<dbReference type="HAMAP" id="MF_01894">
    <property type="entry name" value="Smc_prok"/>
    <property type="match status" value="1"/>
</dbReference>
<dbReference type="GO" id="GO:0003677">
    <property type="term" value="F:DNA binding"/>
    <property type="evidence" value="ECO:0007669"/>
    <property type="project" value="UniProtKB-UniRule"/>
</dbReference>
<dbReference type="GO" id="GO:0007059">
    <property type="term" value="P:chromosome segregation"/>
    <property type="evidence" value="ECO:0007669"/>
    <property type="project" value="UniProtKB-UniRule"/>
</dbReference>
<dbReference type="PANTHER" id="PTHR43977">
    <property type="entry name" value="STRUCTURAL MAINTENANCE OF CHROMOSOMES PROTEIN 3"/>
    <property type="match status" value="1"/>
</dbReference>
<dbReference type="Gene3D" id="1.10.287.1490">
    <property type="match status" value="2"/>
</dbReference>
<keyword evidence="6 7" id="KW-0238">DNA-binding</keyword>
<dbReference type="OrthoDB" id="9808768at2"/>
<protein>
    <recommendedName>
        <fullName evidence="7">Chromosome partition protein Smc</fullName>
    </recommendedName>
</protein>
<evidence type="ECO:0000313" key="10">
    <source>
        <dbReference type="Proteomes" id="UP000016860"/>
    </source>
</evidence>
<keyword evidence="2 7" id="KW-0963">Cytoplasm</keyword>
<evidence type="ECO:0000256" key="5">
    <source>
        <dbReference type="ARBA" id="ARBA00023054"/>
    </source>
</evidence>
<dbReference type="Gene3D" id="3.30.70.1620">
    <property type="match status" value="1"/>
</dbReference>
<dbReference type="GO" id="GO:0005737">
    <property type="term" value="C:cytoplasm"/>
    <property type="evidence" value="ECO:0007669"/>
    <property type="project" value="UniProtKB-SubCell"/>
</dbReference>
<dbReference type="InterPro" id="IPR011890">
    <property type="entry name" value="SMC_prok"/>
</dbReference>
<dbReference type="InterPro" id="IPR024704">
    <property type="entry name" value="SMC"/>
</dbReference>
<comment type="caution">
    <text evidence="9">The sequence shown here is derived from an EMBL/GenBank/DDBJ whole genome shotgun (WGS) entry which is preliminary data.</text>
</comment>
<dbReference type="GO" id="GO:0006260">
    <property type="term" value="P:DNA replication"/>
    <property type="evidence" value="ECO:0007669"/>
    <property type="project" value="UniProtKB-UniRule"/>
</dbReference>
<dbReference type="NCBIfam" id="TIGR02168">
    <property type="entry name" value="SMC_prok_B"/>
    <property type="match status" value="1"/>
</dbReference>
<comment type="similarity">
    <text evidence="7">Belongs to the SMC family.</text>
</comment>
<gene>
    <name evidence="7" type="primary">smc</name>
    <name evidence="9" type="ORF">L323_07195</name>
</gene>
<dbReference type="SUPFAM" id="SSF75553">
    <property type="entry name" value="Smc hinge domain"/>
    <property type="match status" value="1"/>
</dbReference>
<dbReference type="GO" id="GO:0016887">
    <property type="term" value="F:ATP hydrolysis activity"/>
    <property type="evidence" value="ECO:0007669"/>
    <property type="project" value="InterPro"/>
</dbReference>
<dbReference type="Gene3D" id="1.20.1060.20">
    <property type="match status" value="1"/>
</dbReference>
<dbReference type="GO" id="GO:0007062">
    <property type="term" value="P:sister chromatid cohesion"/>
    <property type="evidence" value="ECO:0007669"/>
    <property type="project" value="InterPro"/>
</dbReference>
<dbReference type="GO" id="GO:0030261">
    <property type="term" value="P:chromosome condensation"/>
    <property type="evidence" value="ECO:0007669"/>
    <property type="project" value="InterPro"/>
</dbReference>
<sequence>MYLRKLEIQGFKSFADKISLDFNSGITAVVGPNGSGKSNIGDAVRWVLGEQSAKTLRGSKMEDVIFAGTEHRKPVGFAEVSLTIDNDDNYLPVSYSEVTITRRVYRSGESEYYINKTSCRLKDIHELFLDTGIGRDGYSIIGQGRVDEILSTKSEDRRLIFEEASGIMKYKVRKQDAERKLDLTEQNLVRINDIINELESQLEPLREQSEAAKKYLTLRESLKELEVNVYLNNIDKLKDKIKEYENQFKDIRDNIEAEERRLRSITTQNQQKTELLKNLDEQITEARGKFYIIEANLEKNSSEVKIKNEKINSLDGNIVRLKEETSEISSKLELLDTEEKSRQKKIEYLNGQYNDFSKKLEKYQSELDGILSTLDESERHIEMLKSGIMDKLDIQSDKRTQINNIKNHIENMRKRQNSIGTEIYSLKLEKDKDNMKKEDLIESIRNTSTLIKHSREKINELNNEKTELKGTLSELEKQHGNVRTDIQVKTSRHKMLKDMENSMEGYSRSVKEVMTACRQSPELGKGIHGTIAQLVEVDKKYETAIEMTLGSALQNIVTSSEDDAKKAIEFLKRNRVGRATFLPITSVKGKRLDDSTLRRLEDCQGFCGVASDLVTSDPAYNGIVLNLLGRVVVTENLDSGISIARKFGYTFRIVTLEGDILSTSGSMSGGSSDHRSSGILSRSREISELENIIEGLKKDEIKYGAKINDVRQMLLEIDTEFNEQNNKLRENELIKTRDENHLQMIEDNLKKTDAKIGMLLNEKDQMAKQEQATLLEQQKYEVELEAIETDISETKAIIVEHQEKFKADQTVRDDLHQEITDFKISVNSITESIQSVTENLERIKGEREALTRSHTRKQEEINKANTEIELLKQEINGLDNLTRKLQDEKTGKTLEIDRLVEEKKVLEEESTDFIEKLNTTNKTIHLLHEEYNRIDIKRAKAEAEMKSIQDRMWDEYELTYSNAVELKKEIENISEAQRNISEYRSQIKALGPVNVSSIDEYIKTKERFEFMSVQKNDMEQAKDKLHKIIYEMVQVMKKQFVEQFKLINENFGIVYKELFGGGRAELIISDEDNVLESGIEIEVQPPGKKLQNMMLLSGGERAFTAIALLFAILRLKPTPFCLLDEIEAALDDANVYRFGEYLKKFSQNTQFIMVTHRKGTMESADTMYGVTMQEHGVSKVVSMKMGELAS</sequence>
<dbReference type="GO" id="GO:0005694">
    <property type="term" value="C:chromosome"/>
    <property type="evidence" value="ECO:0007669"/>
    <property type="project" value="InterPro"/>
</dbReference>
<dbReference type="InterPro" id="IPR036277">
    <property type="entry name" value="SMC_hinge_sf"/>
</dbReference>
<dbReference type="InterPro" id="IPR003395">
    <property type="entry name" value="RecF/RecN/SMC_N"/>
</dbReference>
<feature type="binding site" evidence="7">
    <location>
        <begin position="32"/>
        <end position="39"/>
    </location>
    <ligand>
        <name>ATP</name>
        <dbReference type="ChEBI" id="CHEBI:30616"/>
    </ligand>
</feature>
<keyword evidence="3 7" id="KW-0547">Nucleotide-binding</keyword>
<dbReference type="STRING" id="1330534.L323_07195"/>
<dbReference type="InterPro" id="IPR027417">
    <property type="entry name" value="P-loop_NTPase"/>
</dbReference>
<evidence type="ECO:0000313" key="9">
    <source>
        <dbReference type="EMBL" id="EPR12837.1"/>
    </source>
</evidence>
<keyword evidence="4 7" id="KW-0067">ATP-binding</keyword>
<comment type="subcellular location">
    <subcellularLocation>
        <location evidence="1 7">Cytoplasm</location>
    </subcellularLocation>
</comment>
<dbReference type="PIRSF" id="PIRSF005719">
    <property type="entry name" value="SMC"/>
    <property type="match status" value="1"/>
</dbReference>
<comment type="function">
    <text evidence="7">Required for chromosome condensation and partitioning.</text>
</comment>
<dbReference type="RefSeq" id="WP_020815000.1">
    <property type="nucleotide sequence ID" value="NZ_ATAY01000023.1"/>
</dbReference>
<dbReference type="AlphaFoldDB" id="U4R2V7"/>
<dbReference type="Pfam" id="PF06470">
    <property type="entry name" value="SMC_hinge"/>
    <property type="match status" value="1"/>
</dbReference>
<dbReference type="CDD" id="cd03278">
    <property type="entry name" value="ABC_SMC_barmotin"/>
    <property type="match status" value="2"/>
</dbReference>
<dbReference type="EMBL" id="ATAY01000023">
    <property type="protein sequence ID" value="EPR12837.1"/>
    <property type="molecule type" value="Genomic_DNA"/>
</dbReference>